<name>A0AAV7L7D6_PLEWA</name>
<dbReference type="Proteomes" id="UP001066276">
    <property type="component" value="Chromosome 11"/>
</dbReference>
<evidence type="ECO:0000313" key="2">
    <source>
        <dbReference type="EMBL" id="KAJ1086917.1"/>
    </source>
</evidence>
<feature type="region of interest" description="Disordered" evidence="1">
    <location>
        <begin position="1"/>
        <end position="25"/>
    </location>
</feature>
<keyword evidence="3" id="KW-1185">Reference proteome</keyword>
<dbReference type="EMBL" id="JANPWB010000015">
    <property type="protein sequence ID" value="KAJ1086917.1"/>
    <property type="molecule type" value="Genomic_DNA"/>
</dbReference>
<comment type="caution">
    <text evidence="2">The sequence shown here is derived from an EMBL/GenBank/DDBJ whole genome shotgun (WGS) entry which is preliminary data.</text>
</comment>
<organism evidence="2 3">
    <name type="scientific">Pleurodeles waltl</name>
    <name type="common">Iberian ribbed newt</name>
    <dbReference type="NCBI Taxonomy" id="8319"/>
    <lineage>
        <taxon>Eukaryota</taxon>
        <taxon>Metazoa</taxon>
        <taxon>Chordata</taxon>
        <taxon>Craniata</taxon>
        <taxon>Vertebrata</taxon>
        <taxon>Euteleostomi</taxon>
        <taxon>Amphibia</taxon>
        <taxon>Batrachia</taxon>
        <taxon>Caudata</taxon>
        <taxon>Salamandroidea</taxon>
        <taxon>Salamandridae</taxon>
        <taxon>Pleurodelinae</taxon>
        <taxon>Pleurodeles</taxon>
    </lineage>
</organism>
<evidence type="ECO:0000256" key="1">
    <source>
        <dbReference type="SAM" id="MobiDB-lite"/>
    </source>
</evidence>
<dbReference type="AlphaFoldDB" id="A0AAV7L7D6"/>
<protein>
    <submittedName>
        <fullName evidence="2">Uncharacterized protein</fullName>
    </submittedName>
</protein>
<proteinExistence type="predicted"/>
<reference evidence="2" key="1">
    <citation type="journal article" date="2022" name="bioRxiv">
        <title>Sequencing and chromosome-scale assembly of the giantPleurodeles waltlgenome.</title>
        <authorList>
            <person name="Brown T."/>
            <person name="Elewa A."/>
            <person name="Iarovenko S."/>
            <person name="Subramanian E."/>
            <person name="Araus A.J."/>
            <person name="Petzold A."/>
            <person name="Susuki M."/>
            <person name="Suzuki K.-i.T."/>
            <person name="Hayashi T."/>
            <person name="Toyoda A."/>
            <person name="Oliveira C."/>
            <person name="Osipova E."/>
            <person name="Leigh N.D."/>
            <person name="Simon A."/>
            <person name="Yun M.H."/>
        </authorList>
    </citation>
    <scope>NUCLEOTIDE SEQUENCE</scope>
    <source>
        <strain evidence="2">20211129_DDA</strain>
        <tissue evidence="2">Liver</tissue>
    </source>
</reference>
<sequence length="71" mass="7877">MAGPPPSKQGPPGSGSPRPAPPELDFRSGARVEELNRLIVDFSKHDQREYDDQRALEVHTAKDFIFSMLGE</sequence>
<evidence type="ECO:0000313" key="3">
    <source>
        <dbReference type="Proteomes" id="UP001066276"/>
    </source>
</evidence>
<accession>A0AAV7L7D6</accession>
<gene>
    <name evidence="2" type="ORF">NDU88_000112</name>
</gene>